<evidence type="ECO:0000313" key="3">
    <source>
        <dbReference type="EMBL" id="KAH8490544.1"/>
    </source>
</evidence>
<reference evidence="3" key="1">
    <citation type="journal article" date="2021" name="J. Hered.">
        <title>Genome Assembly of Salicaceae Populus deltoides (Eastern Cottonwood) I-69 Based on Nanopore Sequencing and Hi-C Technologies.</title>
        <authorList>
            <person name="Bai S."/>
            <person name="Wu H."/>
            <person name="Zhang J."/>
            <person name="Pan Z."/>
            <person name="Zhao W."/>
            <person name="Li Z."/>
            <person name="Tong C."/>
        </authorList>
    </citation>
    <scope>NUCLEOTIDE SEQUENCE</scope>
    <source>
        <tissue evidence="3">Leaf</tissue>
    </source>
</reference>
<keyword evidence="4" id="KW-1185">Reference proteome</keyword>
<dbReference type="AlphaFoldDB" id="A0A8T2XD15"/>
<gene>
    <name evidence="3" type="ORF">H0E87_022910</name>
</gene>
<dbReference type="Proteomes" id="UP000807159">
    <property type="component" value="Chromosome 13"/>
</dbReference>
<dbReference type="PANTHER" id="PTHR44843">
    <property type="entry name" value="METHYLTRANSFERASE"/>
    <property type="match status" value="1"/>
</dbReference>
<dbReference type="Pfam" id="PF25276">
    <property type="entry name" value="DUF7870"/>
    <property type="match status" value="1"/>
</dbReference>
<feature type="domain" description="DUF7870" evidence="2">
    <location>
        <begin position="232"/>
        <end position="321"/>
    </location>
</feature>
<dbReference type="Gene3D" id="3.40.50.150">
    <property type="entry name" value="Vaccinia Virus protein VP39"/>
    <property type="match status" value="1"/>
</dbReference>
<comment type="caution">
    <text evidence="3">The sequence shown here is derived from an EMBL/GenBank/DDBJ whole genome shotgun (WGS) entry which is preliminary data.</text>
</comment>
<evidence type="ECO:0000259" key="2">
    <source>
        <dbReference type="Pfam" id="PF25276"/>
    </source>
</evidence>
<feature type="transmembrane region" description="Helical" evidence="1">
    <location>
        <begin position="12"/>
        <end position="33"/>
    </location>
</feature>
<keyword evidence="1" id="KW-0472">Membrane</keyword>
<sequence length="542" mass="61184">MELSKNLLIKSTLARLLSFIVLFFAVRFAYFIAVKGRSCVSNDFCFFPPQNVDFTIHYHSATTSRCTVDHYLSVFQDLIADGFLSPISKSLCIETLTGEEIIALKEIGVIDSTGISKKSKKIKKSSPPLILSNYPLSFHDNTFDFQFTNNLDWSGQPDEFGSELCRTLKPGGLIKSREINGGDSMSMMIIREVVFMKVRDFLWRGNVGSNCSVSRLKRELAKNAEALIPKEPLKPWITLKRNLKNVKYLSDSVDISFKRKYVYVDVGARSYGSSIGGWFRKSYPKQNKSFEIYAIEADKVFFGEYRSKKGVQLLPYAAWVRNETLFFGISRFVNRKIVEKARGVGRIQPVVQSSMSYKADLDRIEGFDFAEWLKNVVVERDFVVVKLDVEGTEFHLIPRLVETASYFSQKDWSSCASVVVTGNSVVGMTNSKRLWFGYDPLKYTLPLLLLQISLISILTRSIYIFLKLLGQPSVVSHVPIEVKIDPSIILKSRKVVLAMGMLGFCIPFGLASYVRLVLCHSLSPDDTTYHNSKNGKGTGKNA</sequence>
<feature type="transmembrane region" description="Helical" evidence="1">
    <location>
        <begin position="495"/>
        <end position="514"/>
    </location>
</feature>
<accession>A0A8T2XD15</accession>
<evidence type="ECO:0000256" key="1">
    <source>
        <dbReference type="SAM" id="Phobius"/>
    </source>
</evidence>
<name>A0A8T2XD15_POPDE</name>
<organism evidence="3 4">
    <name type="scientific">Populus deltoides</name>
    <name type="common">Eastern poplar</name>
    <name type="synonym">Eastern cottonwood</name>
    <dbReference type="NCBI Taxonomy" id="3696"/>
    <lineage>
        <taxon>Eukaryota</taxon>
        <taxon>Viridiplantae</taxon>
        <taxon>Streptophyta</taxon>
        <taxon>Embryophyta</taxon>
        <taxon>Tracheophyta</taxon>
        <taxon>Spermatophyta</taxon>
        <taxon>Magnoliopsida</taxon>
        <taxon>eudicotyledons</taxon>
        <taxon>Gunneridae</taxon>
        <taxon>Pentapetalae</taxon>
        <taxon>rosids</taxon>
        <taxon>fabids</taxon>
        <taxon>Malpighiales</taxon>
        <taxon>Salicaceae</taxon>
        <taxon>Saliceae</taxon>
        <taxon>Populus</taxon>
    </lineage>
</organism>
<keyword evidence="1" id="KW-1133">Transmembrane helix</keyword>
<keyword evidence="1" id="KW-0812">Transmembrane</keyword>
<dbReference type="PANTHER" id="PTHR44843:SF14">
    <property type="entry name" value="METHYLTRANSFERASE TYPE 11 DOMAIN-CONTAINING PROTEIN"/>
    <property type="match status" value="1"/>
</dbReference>
<protein>
    <recommendedName>
        <fullName evidence="2">DUF7870 domain-containing protein</fullName>
    </recommendedName>
</protein>
<evidence type="ECO:0000313" key="4">
    <source>
        <dbReference type="Proteomes" id="UP000807159"/>
    </source>
</evidence>
<dbReference type="InterPro" id="IPR029063">
    <property type="entry name" value="SAM-dependent_MTases_sf"/>
</dbReference>
<dbReference type="InterPro" id="IPR057192">
    <property type="entry name" value="DUF7870"/>
</dbReference>
<dbReference type="EMBL" id="JACEGQ020000013">
    <property type="protein sequence ID" value="KAH8490544.1"/>
    <property type="molecule type" value="Genomic_DNA"/>
</dbReference>
<proteinExistence type="predicted"/>
<feature type="transmembrane region" description="Helical" evidence="1">
    <location>
        <begin position="443"/>
        <end position="466"/>
    </location>
</feature>